<evidence type="ECO:0000313" key="4">
    <source>
        <dbReference type="Proteomes" id="UP000494206"/>
    </source>
</evidence>
<evidence type="ECO:0000256" key="1">
    <source>
        <dbReference type="SAM" id="MobiDB-lite"/>
    </source>
</evidence>
<feature type="compositionally biased region" description="Low complexity" evidence="1">
    <location>
        <begin position="77"/>
        <end position="87"/>
    </location>
</feature>
<protein>
    <recommendedName>
        <fullName evidence="2">C2H2-type domain-containing protein</fullName>
    </recommendedName>
</protein>
<feature type="compositionally biased region" description="Basic and acidic residues" evidence="1">
    <location>
        <begin position="42"/>
        <end position="56"/>
    </location>
</feature>
<gene>
    <name evidence="3" type="ORF">CBOVIS_LOCUS4210</name>
</gene>
<feature type="domain" description="C2H2-type" evidence="2">
    <location>
        <begin position="199"/>
        <end position="220"/>
    </location>
</feature>
<evidence type="ECO:0000259" key="2">
    <source>
        <dbReference type="PROSITE" id="PS00028"/>
    </source>
</evidence>
<dbReference type="EMBL" id="CADEPM010000003">
    <property type="protein sequence ID" value="CAB3401466.1"/>
    <property type="molecule type" value="Genomic_DNA"/>
</dbReference>
<proteinExistence type="predicted"/>
<dbReference type="AlphaFoldDB" id="A0A8S1EJZ0"/>
<dbReference type="InterPro" id="IPR013087">
    <property type="entry name" value="Znf_C2H2_type"/>
</dbReference>
<dbReference type="Gene3D" id="3.30.160.60">
    <property type="entry name" value="Classic Zinc Finger"/>
    <property type="match status" value="1"/>
</dbReference>
<evidence type="ECO:0000313" key="3">
    <source>
        <dbReference type="EMBL" id="CAB3401466.1"/>
    </source>
</evidence>
<keyword evidence="4" id="KW-1185">Reference proteome</keyword>
<reference evidence="3 4" key="1">
    <citation type="submission" date="2020-04" db="EMBL/GenBank/DDBJ databases">
        <authorList>
            <person name="Laetsch R D."/>
            <person name="Stevens L."/>
            <person name="Kumar S."/>
            <person name="Blaxter L. M."/>
        </authorList>
    </citation>
    <scope>NUCLEOTIDE SEQUENCE [LARGE SCALE GENOMIC DNA]</scope>
</reference>
<name>A0A8S1EJZ0_9PELO</name>
<comment type="caution">
    <text evidence="3">The sequence shown here is derived from an EMBL/GenBank/DDBJ whole genome shotgun (WGS) entry which is preliminary data.</text>
</comment>
<organism evidence="3 4">
    <name type="scientific">Caenorhabditis bovis</name>
    <dbReference type="NCBI Taxonomy" id="2654633"/>
    <lineage>
        <taxon>Eukaryota</taxon>
        <taxon>Metazoa</taxon>
        <taxon>Ecdysozoa</taxon>
        <taxon>Nematoda</taxon>
        <taxon>Chromadorea</taxon>
        <taxon>Rhabditida</taxon>
        <taxon>Rhabditina</taxon>
        <taxon>Rhabditomorpha</taxon>
        <taxon>Rhabditoidea</taxon>
        <taxon>Rhabditidae</taxon>
        <taxon>Peloderinae</taxon>
        <taxon>Caenorhabditis</taxon>
    </lineage>
</organism>
<accession>A0A8S1EJZ0</accession>
<feature type="region of interest" description="Disordered" evidence="1">
    <location>
        <begin position="42"/>
        <end position="93"/>
    </location>
</feature>
<dbReference type="PROSITE" id="PS00028">
    <property type="entry name" value="ZINC_FINGER_C2H2_1"/>
    <property type="match status" value="1"/>
</dbReference>
<dbReference type="Proteomes" id="UP000494206">
    <property type="component" value="Unassembled WGS sequence"/>
</dbReference>
<sequence>MLVVINIDAGDLLNELMAFMTQRSITFSVTDRISKLCDKNVVPEKRESSTQTDHERVARKKARLIDECGAGGGGGSPSSSATSSEGPPETKPQNFTASIVEENADEADDDEASNELIQSQLMQALFSRLKQDPDAIEATDDIDESMADKVSDSPAARYKATYASTKRGVCQVCFREVSLVTTHRRRHAITHLGYKTLKCAVCYKFFSRQDLCNGHFKKDHPDAEIIPFVDTMSKEDEINLNMMLNLCFPKETLKKRCRKPD</sequence>
<dbReference type="OrthoDB" id="10066279at2759"/>